<dbReference type="GO" id="GO:0003678">
    <property type="term" value="F:DNA helicase activity"/>
    <property type="evidence" value="ECO:0007669"/>
    <property type="project" value="TreeGrafter"/>
</dbReference>
<evidence type="ECO:0000256" key="6">
    <source>
        <dbReference type="SAM" id="MobiDB-lite"/>
    </source>
</evidence>
<dbReference type="SUPFAM" id="SSF46785">
    <property type="entry name" value="Winged helix' DNA-binding domain"/>
    <property type="match status" value="1"/>
</dbReference>
<dbReference type="SUPFAM" id="SSF52540">
    <property type="entry name" value="P-loop containing nucleoside triphosphate hydrolases"/>
    <property type="match status" value="3"/>
</dbReference>
<evidence type="ECO:0000259" key="7">
    <source>
        <dbReference type="PROSITE" id="PS51192"/>
    </source>
</evidence>
<dbReference type="Gene3D" id="1.10.3380.10">
    <property type="entry name" value="Sec63 N-terminal domain-like domain"/>
    <property type="match status" value="2"/>
</dbReference>
<keyword evidence="3" id="KW-0378">Hydrolase</keyword>
<feature type="compositionally biased region" description="Acidic residues" evidence="6">
    <location>
        <begin position="237"/>
        <end position="247"/>
    </location>
</feature>
<keyword evidence="2" id="KW-0547">Nucleotide-binding</keyword>
<evidence type="ECO:0000256" key="4">
    <source>
        <dbReference type="ARBA" id="ARBA00022806"/>
    </source>
</evidence>
<dbReference type="SUPFAM" id="SSF158702">
    <property type="entry name" value="Sec63 N-terminal domain-like"/>
    <property type="match status" value="2"/>
</dbReference>
<dbReference type="Pfam" id="PF21188">
    <property type="entry name" value="BRR2_plug"/>
    <property type="match status" value="1"/>
</dbReference>
<dbReference type="FunFam" id="1.10.3380.10:FF:000001">
    <property type="entry name" value="U5 small nuclear ribonucleoprotein helicase"/>
    <property type="match status" value="1"/>
</dbReference>
<dbReference type="InterPro" id="IPR048863">
    <property type="entry name" value="BRR2_plug"/>
</dbReference>
<name>A0A9P8TM93_WICPI</name>
<dbReference type="OrthoDB" id="5575at2759"/>
<evidence type="ECO:0000313" key="9">
    <source>
        <dbReference type="EMBL" id="KAH3683929.1"/>
    </source>
</evidence>
<keyword evidence="10" id="KW-1185">Reference proteome</keyword>
<evidence type="ECO:0000256" key="2">
    <source>
        <dbReference type="ARBA" id="ARBA00022741"/>
    </source>
</evidence>
<dbReference type="FunFam" id="1.10.3380.10:FF:000002">
    <property type="entry name" value="Activating signal cointegrator 1 complex subunit 3"/>
    <property type="match status" value="1"/>
</dbReference>
<dbReference type="FunFam" id="2.60.40.150:FF:000004">
    <property type="entry name" value="RNA helicase, activating signal cointegrator 1"/>
    <property type="match status" value="1"/>
</dbReference>
<keyword evidence="1" id="KW-0677">Repeat</keyword>
<dbReference type="Pfam" id="PF00271">
    <property type="entry name" value="Helicase_C"/>
    <property type="match status" value="1"/>
</dbReference>
<reference evidence="9" key="2">
    <citation type="submission" date="2021-01" db="EMBL/GenBank/DDBJ databases">
        <authorList>
            <person name="Schikora-Tamarit M.A."/>
        </authorList>
    </citation>
    <scope>NUCLEOTIDE SEQUENCE</scope>
    <source>
        <strain evidence="9">CBS2887</strain>
    </source>
</reference>
<protein>
    <recommendedName>
        <fullName evidence="11">RNA helicase</fullName>
    </recommendedName>
</protein>
<feature type="region of interest" description="Disordered" evidence="6">
    <location>
        <begin position="81"/>
        <end position="102"/>
    </location>
</feature>
<dbReference type="InterPro" id="IPR004179">
    <property type="entry name" value="Sec63-dom"/>
</dbReference>
<feature type="domain" description="Helicase ATP-binding" evidence="7">
    <location>
        <begin position="1354"/>
        <end position="1530"/>
    </location>
</feature>
<dbReference type="FunFam" id="3.40.50.300:FF:000062">
    <property type="entry name" value="U5 small nuclear ribonucleoprotein helicase"/>
    <property type="match status" value="1"/>
</dbReference>
<feature type="domain" description="Helicase ATP-binding" evidence="7">
    <location>
        <begin position="509"/>
        <end position="692"/>
    </location>
</feature>
<dbReference type="GO" id="GO:0016787">
    <property type="term" value="F:hydrolase activity"/>
    <property type="evidence" value="ECO:0007669"/>
    <property type="project" value="UniProtKB-KW"/>
</dbReference>
<dbReference type="PIRSF" id="PIRSF039073">
    <property type="entry name" value="BRR2"/>
    <property type="match status" value="1"/>
</dbReference>
<dbReference type="FunFam" id="3.40.50.300:FF:000254">
    <property type="entry name" value="U5 small nuclear ribonucleoprotein helicase"/>
    <property type="match status" value="1"/>
</dbReference>
<dbReference type="PROSITE" id="PS51192">
    <property type="entry name" value="HELICASE_ATP_BIND_1"/>
    <property type="match status" value="2"/>
</dbReference>
<dbReference type="Gene3D" id="3.40.50.300">
    <property type="entry name" value="P-loop containing nucleotide triphosphate hydrolases"/>
    <property type="match status" value="4"/>
</dbReference>
<evidence type="ECO:0000256" key="3">
    <source>
        <dbReference type="ARBA" id="ARBA00022801"/>
    </source>
</evidence>
<dbReference type="InterPro" id="IPR057842">
    <property type="entry name" value="WH_MER3"/>
</dbReference>
<evidence type="ECO:0000259" key="8">
    <source>
        <dbReference type="PROSITE" id="PS51194"/>
    </source>
</evidence>
<dbReference type="Gene3D" id="2.60.40.150">
    <property type="entry name" value="C2 domain"/>
    <property type="match status" value="2"/>
</dbReference>
<evidence type="ECO:0000256" key="5">
    <source>
        <dbReference type="ARBA" id="ARBA00022840"/>
    </source>
</evidence>
<feature type="compositionally biased region" description="Basic and acidic residues" evidence="6">
    <location>
        <begin position="81"/>
        <end position="90"/>
    </location>
</feature>
<dbReference type="GO" id="GO:0000712">
    <property type="term" value="P:resolution of meiotic recombination intermediates"/>
    <property type="evidence" value="ECO:0007669"/>
    <property type="project" value="TreeGrafter"/>
</dbReference>
<dbReference type="SMART" id="SM00487">
    <property type="entry name" value="DEXDc"/>
    <property type="match status" value="2"/>
</dbReference>
<keyword evidence="4" id="KW-0347">Helicase</keyword>
<organism evidence="9 10">
    <name type="scientific">Wickerhamomyces pijperi</name>
    <name type="common">Yeast</name>
    <name type="synonym">Pichia pijperi</name>
    <dbReference type="NCBI Taxonomy" id="599730"/>
    <lineage>
        <taxon>Eukaryota</taxon>
        <taxon>Fungi</taxon>
        <taxon>Dikarya</taxon>
        <taxon>Ascomycota</taxon>
        <taxon>Saccharomycotina</taxon>
        <taxon>Saccharomycetes</taxon>
        <taxon>Phaffomycetales</taxon>
        <taxon>Wickerhamomycetaceae</taxon>
        <taxon>Wickerhamomyces</taxon>
    </lineage>
</organism>
<dbReference type="InterPro" id="IPR014756">
    <property type="entry name" value="Ig_E-set"/>
</dbReference>
<dbReference type="FunFam" id="1.10.10.10:FF:000012">
    <property type="entry name" value="U5 small nuclear ribonucleoprotein helicase"/>
    <property type="match status" value="1"/>
</dbReference>
<dbReference type="InterPro" id="IPR036388">
    <property type="entry name" value="WH-like_DNA-bd_sf"/>
</dbReference>
<dbReference type="PANTHER" id="PTHR47961:SF4">
    <property type="entry name" value="ACTIVATING SIGNAL COINTEGRATOR 1 COMPLEX SUBUNIT 3"/>
    <property type="match status" value="1"/>
</dbReference>
<accession>A0A9P8TM93</accession>
<dbReference type="InterPro" id="IPR050474">
    <property type="entry name" value="Hel308_SKI2-like"/>
</dbReference>
<feature type="compositionally biased region" description="Polar residues" evidence="6">
    <location>
        <begin position="92"/>
        <end position="102"/>
    </location>
</feature>
<dbReference type="CDD" id="cd18019">
    <property type="entry name" value="DEXHc_Brr2_1"/>
    <property type="match status" value="1"/>
</dbReference>
<dbReference type="GO" id="GO:0003676">
    <property type="term" value="F:nucleic acid binding"/>
    <property type="evidence" value="ECO:0007669"/>
    <property type="project" value="InterPro"/>
</dbReference>
<dbReference type="FunFam" id="3.40.50.300:FF:000102">
    <property type="entry name" value="RNA helicase, activating signal cointegrator 1"/>
    <property type="match status" value="1"/>
</dbReference>
<dbReference type="GO" id="GO:0032991">
    <property type="term" value="C:protein-containing complex"/>
    <property type="evidence" value="ECO:0007669"/>
    <property type="project" value="UniProtKB-ARBA"/>
</dbReference>
<gene>
    <name evidence="9" type="ORF">WICPIJ_005129</name>
</gene>
<dbReference type="SUPFAM" id="SSF81296">
    <property type="entry name" value="E set domains"/>
    <property type="match status" value="1"/>
</dbReference>
<dbReference type="Pfam" id="PF02889">
    <property type="entry name" value="Sec63"/>
    <property type="match status" value="2"/>
</dbReference>
<dbReference type="Proteomes" id="UP000774326">
    <property type="component" value="Unassembled WGS sequence"/>
</dbReference>
<feature type="compositionally biased region" description="Acidic residues" evidence="6">
    <location>
        <begin position="399"/>
        <end position="408"/>
    </location>
</feature>
<dbReference type="GO" id="GO:0005634">
    <property type="term" value="C:nucleus"/>
    <property type="evidence" value="ECO:0007669"/>
    <property type="project" value="TreeGrafter"/>
</dbReference>
<dbReference type="CDD" id="cd18795">
    <property type="entry name" value="SF2_C_Ski2"/>
    <property type="match status" value="1"/>
</dbReference>
<dbReference type="CDD" id="cd18021">
    <property type="entry name" value="DEXHc_Brr2_2"/>
    <property type="match status" value="1"/>
</dbReference>
<proteinExistence type="predicted"/>
<evidence type="ECO:0000313" key="10">
    <source>
        <dbReference type="Proteomes" id="UP000774326"/>
    </source>
</evidence>
<dbReference type="GO" id="GO:0005524">
    <property type="term" value="F:ATP binding"/>
    <property type="evidence" value="ECO:0007669"/>
    <property type="project" value="UniProtKB-KW"/>
</dbReference>
<dbReference type="InterPro" id="IPR027417">
    <property type="entry name" value="P-loop_NTPase"/>
</dbReference>
<evidence type="ECO:0000256" key="1">
    <source>
        <dbReference type="ARBA" id="ARBA00022737"/>
    </source>
</evidence>
<keyword evidence="5" id="KW-0067">ATP-binding</keyword>
<dbReference type="EMBL" id="JAEUBG010002873">
    <property type="protein sequence ID" value="KAH3683929.1"/>
    <property type="molecule type" value="Genomic_DNA"/>
</dbReference>
<comment type="caution">
    <text evidence="9">The sequence shown here is derived from an EMBL/GenBank/DDBJ whole genome shotgun (WGS) entry which is preliminary data.</text>
</comment>
<reference evidence="9" key="1">
    <citation type="journal article" date="2021" name="Open Biol.">
        <title>Shared evolutionary footprints suggest mitochondrial oxidative damage underlies multiple complex I losses in fungi.</title>
        <authorList>
            <person name="Schikora-Tamarit M.A."/>
            <person name="Marcet-Houben M."/>
            <person name="Nosek J."/>
            <person name="Gabaldon T."/>
        </authorList>
    </citation>
    <scope>NUCLEOTIDE SEQUENCE</scope>
    <source>
        <strain evidence="9">CBS2887</strain>
    </source>
</reference>
<dbReference type="PROSITE" id="PS51194">
    <property type="entry name" value="HELICASE_CTER"/>
    <property type="match status" value="1"/>
</dbReference>
<dbReference type="SMART" id="SM00973">
    <property type="entry name" value="Sec63"/>
    <property type="match status" value="2"/>
</dbReference>
<dbReference type="InterPro" id="IPR041094">
    <property type="entry name" value="Brr2_helicase_PWI"/>
</dbReference>
<dbReference type="InterPro" id="IPR014001">
    <property type="entry name" value="Helicase_ATP-bd"/>
</dbReference>
<dbReference type="SMART" id="SM00490">
    <property type="entry name" value="HELICc"/>
    <property type="match status" value="1"/>
</dbReference>
<sequence>MGDDISKYKYEEMANKVLRQDKRLFSNRSDPLKDAALSAPTSLAGKITMKDLGDRANINDSAEDSNDVEAKQLAKKMAEKYKEKEKEKSKRQSIQSTRSRNSTLLGSSSAFENLNYQPRTQQTSEIYDQIVSWVSEQFDNDIQHDNVLSATDLILGILKDENSTDLEKQRQVEDIVSKKLTTRSFSLVLNWASEITDYSQEDQHQQQGSNGDGVAVLFDEMGEDENGQGGLQRQSGDEDEDSSDDDFAGPNFADFMQGKDNDKEDEASQGTTEDVIKLASDEKSTQAKKTLKVEDIDSYFLRRTIKSHLKSTLNEVDLQETTDAITDLLHSKSSIIVFEQNLIELLGIENSALIQLLIDNRDVIVWGLRLSNATNDNERAAILEKLQNIDLKRSKDTSDSLESEEQEEGGGAKRRKVASEQVRKPKIVNLDDLTFDQGSHLMTNTKVNLPKDSFKRVKKQYEEIHIPPPPKPTEEANLVPISTLPEWARSAFPSGETSTLNRIQSKVYPTAFEDDANILLCAPTGAGKTNVAMLTILKTLSQFRNGDGSFDLKAFKIVYIAPLKALVQEQAREFSRRLEQYGITVEELTGDSNLTKQQIAETQILVTTPEKWDVITRKNSDTSYTNLVSLLIIDEIHLLHDERGPVLESIVSRTIRNVEYTNRDVRLVGLSATLPNYVDVANFLRVDESKGLFYFDASYRPCPLAQQFIGITEKNSFKKTQAMNEACYDKILEAAGKHQVIVFVHSRKDTHRTAKWLKDKLIEAGKLHLLLKSDDASKEILRSEAEKSKDPGLQELLPSGFAIHHAGLSREDRSRSEDLFADGLCQVLVSTSTLAWGVNLPAHTVIIKGTEVYSPVKGDWTQLSPQDILQMLGRAGRPRYDESGEGIIITSQSEIQYYLAVLNQQLPIESQLMSKLADNLNAEIVLGTVKSLSDGVEWLGYSYLYVRMLKSPGVYRVGADYADDVALEWKRTDLIHSALVILHQNSLIVYDQESGFVQSTDLGRISSHYYINYESMSFYNNNLRSHSSVIDLFRIFSSSAEFKLIPIRQEEKNEITKLMERAPIAIKEDIQDPRAKANILLQSYISRLSLDGFALNADMVYITQSAGRLLRAIYEIVLKKQWAQLTKTTLDLCKMVERRIWLSNTPFRQFPDCPPKAIRNAENSNLPWSTYFSLTDPSEMAQAIRDDHSARKVFELVKKFPTLNVECNVQTITPSLLRLELDITPEWTWDHKLHGNAEQFLLLVEDANGEKILYSDTFLVRRNYANQIHLLDFTVPLTTPTPPNYFITLISEKWLHCGARVPVVLNKLKIPKKFPAPTQLLELHPIAVAGLKNDEFRDIFEFSHFNKIQTQVFNPVYNSNDNIFVGAVKSSGKTTLAVLALLNHWRQNKGRAVYICPSQENIDQLLKLWKSKFGDLAGGKVINKLTSELSVNLKLLASSHLILATPSQFDVISRRWQQRKNVQSIELLIVDDVQAIGNGSEGFVYENVISRMKFIKSQLENELRIVALGTSLANGRDFGEWIGADKNSIFNFASTDRVRPLEIHLQSFTISHNPSLILAMAKTAYQTCKASVGSRNLVFVPSRSQAMEIGFQFSMFAERDSVSFLNADLKDVQPALKKVTNQGLLKFLSNGIGVYYNDMDSNDKKVVEKLYQAGALSVLLATKDTASFAPVSDLVIVLSTQSYEGKEHRYIDYPINELLEMVGCSQSEEEEHGSADRALILTNATNREYYKKFLNESLPMESFLNVFLHDAFLNEISTGLIKSRQDCIDWLTYSYFYRRVQANPSFYGVKDVSHIGLSTFLTELVEETLNELVEAKLIELEDEQDAQDGDEDEEVTVEISPLNGALLSSYHNISFITMKTFSLSLTKKSKLKSILEIITSAAEFDTLPIRQHESSILQKLYNRVPVKSSQDLTFESPYLKAFILLQAHLSRIALPPDLAADQKHILGKIVNLLHAVVDLLSREGYLNALYAMDLTQMVVQAVWDTDSSLKQIPYVSDEAIDRAKKYDVSTVFGLMGIEEDEERNDILRLEDRSLNKVAEFVNKYPNVEISYQLDSSQVFVSNQPSEITVTVTRDEEPEDLSVVALHYPIEKTETWWLVLGDSQTRELFAIRKISVNKEEQDFKLEFTVPTAGKRDLSIWCMCDSYVDADKETSFEVDVEQGEEENGE</sequence>
<dbReference type="Gene3D" id="1.10.150.20">
    <property type="entry name" value="5' to 3' exonuclease, C-terminal subdomain"/>
    <property type="match status" value="2"/>
</dbReference>
<dbReference type="SMART" id="SM00382">
    <property type="entry name" value="AAA"/>
    <property type="match status" value="2"/>
</dbReference>
<dbReference type="Pfam" id="PF23445">
    <property type="entry name" value="WHD_SNRNP200"/>
    <property type="match status" value="2"/>
</dbReference>
<dbReference type="InterPro" id="IPR036390">
    <property type="entry name" value="WH_DNA-bd_sf"/>
</dbReference>
<dbReference type="Gene3D" id="1.10.10.10">
    <property type="entry name" value="Winged helix-like DNA-binding domain superfamily/Winged helix DNA-binding domain"/>
    <property type="match status" value="2"/>
</dbReference>
<dbReference type="InterPro" id="IPR003593">
    <property type="entry name" value="AAA+_ATPase"/>
</dbReference>
<feature type="region of interest" description="Disordered" evidence="6">
    <location>
        <begin position="223"/>
        <end position="273"/>
    </location>
</feature>
<dbReference type="GO" id="GO:0006397">
    <property type="term" value="P:mRNA processing"/>
    <property type="evidence" value="ECO:0007669"/>
    <property type="project" value="UniProtKB-ARBA"/>
</dbReference>
<dbReference type="InterPro" id="IPR035892">
    <property type="entry name" value="C2_domain_sf"/>
</dbReference>
<dbReference type="FunFam" id="2.60.40.150:FF:000133">
    <property type="entry name" value="Pre-mRNA splicing helicase, putative"/>
    <property type="match status" value="1"/>
</dbReference>
<dbReference type="Pfam" id="PF18149">
    <property type="entry name" value="Helicase_PWI"/>
    <property type="match status" value="1"/>
</dbReference>
<dbReference type="InterPro" id="IPR001650">
    <property type="entry name" value="Helicase_C-like"/>
</dbReference>
<feature type="region of interest" description="Disordered" evidence="6">
    <location>
        <begin position="394"/>
        <end position="420"/>
    </location>
</feature>
<dbReference type="FunFam" id="1.10.10.10:FF:000024">
    <property type="entry name" value="U5 small nuclear ribonucleoprotein helicase"/>
    <property type="match status" value="1"/>
</dbReference>
<evidence type="ECO:0008006" key="11">
    <source>
        <dbReference type="Google" id="ProtNLM"/>
    </source>
</evidence>
<dbReference type="InterPro" id="IPR011545">
    <property type="entry name" value="DEAD/DEAH_box_helicase_dom"/>
</dbReference>
<dbReference type="PANTHER" id="PTHR47961">
    <property type="entry name" value="DNA POLYMERASE THETA, PUTATIVE (AFU_ORTHOLOGUE AFUA_1G05260)-RELATED"/>
    <property type="match status" value="1"/>
</dbReference>
<dbReference type="Pfam" id="PF00270">
    <property type="entry name" value="DEAD"/>
    <property type="match status" value="2"/>
</dbReference>
<feature type="domain" description="Helicase C-terminal" evidence="8">
    <location>
        <begin position="727"/>
        <end position="937"/>
    </location>
</feature>